<dbReference type="GO" id="GO:0030170">
    <property type="term" value="F:pyridoxal phosphate binding"/>
    <property type="evidence" value="ECO:0007669"/>
    <property type="project" value="InterPro"/>
</dbReference>
<accession>A0A660LCJ3</accession>
<keyword evidence="5" id="KW-1185">Reference proteome</keyword>
<gene>
    <name evidence="4" type="ORF">C8N24_0577</name>
</gene>
<dbReference type="InterPro" id="IPR015424">
    <property type="entry name" value="PyrdxlP-dep_Trfase"/>
</dbReference>
<dbReference type="Gene3D" id="3.90.1150.10">
    <property type="entry name" value="Aspartate Aminotransferase, domain 1"/>
    <property type="match status" value="1"/>
</dbReference>
<protein>
    <submittedName>
        <fullName evidence="4">Glutamate-1-semialdehyde 2,1-aminomutase</fullName>
    </submittedName>
</protein>
<dbReference type="RefSeq" id="WP_121247804.1">
    <property type="nucleotide sequence ID" value="NZ_RBIL01000001.1"/>
</dbReference>
<dbReference type="EMBL" id="RBIL01000001">
    <property type="protein sequence ID" value="RKQ90764.1"/>
    <property type="molecule type" value="Genomic_DNA"/>
</dbReference>
<dbReference type="PANTHER" id="PTHR43713">
    <property type="entry name" value="GLUTAMATE-1-SEMIALDEHYDE 2,1-AMINOMUTASE"/>
    <property type="match status" value="1"/>
</dbReference>
<dbReference type="GO" id="GO:0008483">
    <property type="term" value="F:transaminase activity"/>
    <property type="evidence" value="ECO:0007669"/>
    <property type="project" value="InterPro"/>
</dbReference>
<evidence type="ECO:0000313" key="5">
    <source>
        <dbReference type="Proteomes" id="UP000278962"/>
    </source>
</evidence>
<name>A0A660LCJ3_9ACTN</name>
<dbReference type="PROSITE" id="PS00600">
    <property type="entry name" value="AA_TRANSFER_CLASS_3"/>
    <property type="match status" value="1"/>
</dbReference>
<proteinExistence type="inferred from homology"/>
<evidence type="ECO:0000256" key="1">
    <source>
        <dbReference type="ARBA" id="ARBA00001933"/>
    </source>
</evidence>
<evidence type="ECO:0000256" key="3">
    <source>
        <dbReference type="RuleBase" id="RU003560"/>
    </source>
</evidence>
<evidence type="ECO:0000256" key="2">
    <source>
        <dbReference type="ARBA" id="ARBA00022898"/>
    </source>
</evidence>
<dbReference type="Pfam" id="PF00202">
    <property type="entry name" value="Aminotran_3"/>
    <property type="match status" value="1"/>
</dbReference>
<organism evidence="4 5">
    <name type="scientific">Solirubrobacter pauli</name>
    <dbReference type="NCBI Taxonomy" id="166793"/>
    <lineage>
        <taxon>Bacteria</taxon>
        <taxon>Bacillati</taxon>
        <taxon>Actinomycetota</taxon>
        <taxon>Thermoleophilia</taxon>
        <taxon>Solirubrobacterales</taxon>
        <taxon>Solirubrobacteraceae</taxon>
        <taxon>Solirubrobacter</taxon>
    </lineage>
</organism>
<comment type="cofactor">
    <cofactor evidence="1">
        <name>pyridoxal 5'-phosphate</name>
        <dbReference type="ChEBI" id="CHEBI:597326"/>
    </cofactor>
</comment>
<dbReference type="InterPro" id="IPR005814">
    <property type="entry name" value="Aminotrans_3"/>
</dbReference>
<keyword evidence="2 3" id="KW-0663">Pyridoxal phosphate</keyword>
<dbReference type="InterPro" id="IPR049704">
    <property type="entry name" value="Aminotrans_3_PPA_site"/>
</dbReference>
<dbReference type="PANTHER" id="PTHR43713:SF3">
    <property type="entry name" value="GLUTAMATE-1-SEMIALDEHYDE 2,1-AMINOMUTASE 1, CHLOROPLASTIC-RELATED"/>
    <property type="match status" value="1"/>
</dbReference>
<comment type="similarity">
    <text evidence="3">Belongs to the class-III pyridoxal-phosphate-dependent aminotransferase family.</text>
</comment>
<sequence length="459" mass="48782">MATTLPTSQPFDPAHVQALAERERARLRERTARSGEYFARAAAVMPGGVPSQFQRADPWPVYLERGSGAAVWDVDGNRYRDFHNGFGVMCVGHANPVIAAAVAERMALGTHFAAPTEGSIVVAEELRRRWGLPAWRFTNSGTESTMDAVHLARGATGRDVIVKIEGTYHGHHDAVMVSVKPPPDRMGPRSAPASVPYGEGFAAGTAAATRVVPFNDADALAAALGEDVAGVIMEPAMMNVNIVPPVDGYLERVRSLCSAAGAVLIFDEVKTGAAVAAGGATELYGVLPDVVCLAKAICGGLPGGAIGMTEPLGALVAEGRVKQQGTFNGNPLTMAAAQATLIDVLTDDAYTRLHALNAHLMAECDRVIAAYDLPAHTVGMGSKGCVVMSTEPVLEYRDYLTKIHHELTDLAWLFHMNHGIFMTPGQDEEWTLSVLHAEADLQAYVDAFEAFAREVSGRG</sequence>
<dbReference type="Proteomes" id="UP000278962">
    <property type="component" value="Unassembled WGS sequence"/>
</dbReference>
<comment type="caution">
    <text evidence="4">The sequence shown here is derived from an EMBL/GenBank/DDBJ whole genome shotgun (WGS) entry which is preliminary data.</text>
</comment>
<dbReference type="SUPFAM" id="SSF53383">
    <property type="entry name" value="PLP-dependent transferases"/>
    <property type="match status" value="1"/>
</dbReference>
<dbReference type="InterPro" id="IPR015421">
    <property type="entry name" value="PyrdxlP-dep_Trfase_major"/>
</dbReference>
<dbReference type="AlphaFoldDB" id="A0A660LCJ3"/>
<dbReference type="Gene3D" id="3.40.640.10">
    <property type="entry name" value="Type I PLP-dependent aspartate aminotransferase-like (Major domain)"/>
    <property type="match status" value="1"/>
</dbReference>
<dbReference type="OrthoDB" id="9801052at2"/>
<reference evidence="4 5" key="1">
    <citation type="submission" date="2018-10" db="EMBL/GenBank/DDBJ databases">
        <title>Genomic Encyclopedia of Archaeal and Bacterial Type Strains, Phase II (KMG-II): from individual species to whole genera.</title>
        <authorList>
            <person name="Goeker M."/>
        </authorList>
    </citation>
    <scope>NUCLEOTIDE SEQUENCE [LARGE SCALE GENOMIC DNA]</scope>
    <source>
        <strain evidence="4 5">DSM 14954</strain>
    </source>
</reference>
<evidence type="ECO:0000313" key="4">
    <source>
        <dbReference type="EMBL" id="RKQ90764.1"/>
    </source>
</evidence>
<dbReference type="InterPro" id="IPR015422">
    <property type="entry name" value="PyrdxlP-dep_Trfase_small"/>
</dbReference>